<dbReference type="Proteomes" id="UP000075418">
    <property type="component" value="Unassembled WGS sequence"/>
</dbReference>
<evidence type="ECO:0000256" key="13">
    <source>
        <dbReference type="ARBA" id="ARBA00030857"/>
    </source>
</evidence>
<evidence type="ECO:0000256" key="1">
    <source>
        <dbReference type="ARBA" id="ARBA00001750"/>
    </source>
</evidence>
<comment type="pathway">
    <text evidence="3">Amino-acid degradation; 4-aminobutanoate degradation.</text>
</comment>
<evidence type="ECO:0000256" key="2">
    <source>
        <dbReference type="ARBA" id="ARBA00001933"/>
    </source>
</evidence>
<dbReference type="GO" id="GO:0009448">
    <property type="term" value="P:gamma-aminobutyric acid metabolic process"/>
    <property type="evidence" value="ECO:0007669"/>
    <property type="project" value="InterPro"/>
</dbReference>
<dbReference type="RefSeq" id="WP_061853837.1">
    <property type="nucleotide sequence ID" value="NZ_DYVT01000004.1"/>
</dbReference>
<dbReference type="InterPro" id="IPR015421">
    <property type="entry name" value="PyrdxlP-dep_Trfase_major"/>
</dbReference>
<dbReference type="InterPro" id="IPR004632">
    <property type="entry name" value="4NH2But_aminotransferase_bac"/>
</dbReference>
<dbReference type="FunFam" id="3.40.640.10:FF:000013">
    <property type="entry name" value="4-aminobutyrate aminotransferase"/>
    <property type="match status" value="1"/>
</dbReference>
<dbReference type="InterPro" id="IPR049704">
    <property type="entry name" value="Aminotrans_3_PPA_site"/>
</dbReference>
<dbReference type="GO" id="GO:0042802">
    <property type="term" value="F:identical protein binding"/>
    <property type="evidence" value="ECO:0007669"/>
    <property type="project" value="TreeGrafter"/>
</dbReference>
<evidence type="ECO:0000256" key="4">
    <source>
        <dbReference type="ARBA" id="ARBA00008954"/>
    </source>
</evidence>
<keyword evidence="9 18" id="KW-0808">Transferase</keyword>
<dbReference type="Gene3D" id="3.90.1150.10">
    <property type="entry name" value="Aspartate Aminotransferase, domain 1"/>
    <property type="match status" value="1"/>
</dbReference>
<reference evidence="18" key="3">
    <citation type="submission" date="2021-09" db="EMBL/GenBank/DDBJ databases">
        <authorList>
            <person name="Gilroy R."/>
        </authorList>
    </citation>
    <scope>NUCLEOTIDE SEQUENCE</scope>
    <source>
        <strain evidence="18">CHK149-3286</strain>
    </source>
</reference>
<sequence>MSNNFTKFKDKREQFVARGVGNGNLHVADKAQGATITDVDGNEFIDFAGAIGTLNVGHSHPEITAHLKTQLDKFIHPGFNVIMYESYLNLAEKLTQITPGNFDKKVVLLNSGAEAVENAVKLARKHTGRQAVVSFVRGFHGRTNLTMSMTSKVRPYKFGFGPFASEVYQAPYPNLSEKPANVSEEEFVAQSIARLKDFFIETVDPEEVACIVMEPVQGEGGFVIPPKEFVQEVKAICEANGIVFVADEIQTGFARTGKMFAIEHFDVEPDLMTVSKSLAAGFPLSGVVGKEEILDSANPGEIGGTYAGNPLACEAALKVIDIIEKEQLNARSEEIGQQIENQINTLSETYHCITKTRRLGAMVAFELVDEKTGEPNKTLTGELVKAANDNGLLLLSAGIKGNVIRFLTPLVITEDELEKGFAILNKAFAEINA</sequence>
<keyword evidence="7" id="KW-0963">Cytoplasm</keyword>
<evidence type="ECO:0000256" key="5">
    <source>
        <dbReference type="ARBA" id="ARBA00012876"/>
    </source>
</evidence>
<evidence type="ECO:0000256" key="8">
    <source>
        <dbReference type="ARBA" id="ARBA00022576"/>
    </source>
</evidence>
<accession>A0A151A2N7</accession>
<dbReference type="InterPro" id="IPR005814">
    <property type="entry name" value="Aminotrans_3"/>
</dbReference>
<organism evidence="19 20">
    <name type="scientific">Staphylococcus kloosii</name>
    <dbReference type="NCBI Taxonomy" id="29384"/>
    <lineage>
        <taxon>Bacteria</taxon>
        <taxon>Bacillati</taxon>
        <taxon>Bacillota</taxon>
        <taxon>Bacilli</taxon>
        <taxon>Bacillales</taxon>
        <taxon>Staphylococcaceae</taxon>
        <taxon>Staphylococcus</taxon>
    </lineage>
</organism>
<evidence type="ECO:0000256" key="16">
    <source>
        <dbReference type="ARBA" id="ARBA00050054"/>
    </source>
</evidence>
<dbReference type="PROSITE" id="PS00600">
    <property type="entry name" value="AA_TRANSFER_CLASS_3"/>
    <property type="match status" value="1"/>
</dbReference>
<dbReference type="EMBL" id="LUGM01000002">
    <property type="protein sequence ID" value="KYH13606.1"/>
    <property type="molecule type" value="Genomic_DNA"/>
</dbReference>
<evidence type="ECO:0000313" key="18">
    <source>
        <dbReference type="EMBL" id="HJF66714.1"/>
    </source>
</evidence>
<comment type="similarity">
    <text evidence="4 17">Belongs to the class-III pyridoxal-phosphate-dependent aminotransferase family.</text>
</comment>
<dbReference type="AlphaFoldDB" id="A0A151A2N7"/>
<evidence type="ECO:0000256" key="7">
    <source>
        <dbReference type="ARBA" id="ARBA00022490"/>
    </source>
</evidence>
<dbReference type="EC" id="2.6.1.22" evidence="5"/>
<comment type="caution">
    <text evidence="19">The sequence shown here is derived from an EMBL/GenBank/DDBJ whole genome shotgun (WGS) entry which is preliminary data.</text>
</comment>
<evidence type="ECO:0000256" key="11">
    <source>
        <dbReference type="ARBA" id="ARBA00029760"/>
    </source>
</evidence>
<dbReference type="Pfam" id="PF00202">
    <property type="entry name" value="Aminotran_3"/>
    <property type="match status" value="1"/>
</dbReference>
<keyword evidence="8 18" id="KW-0032">Aminotransferase</keyword>
<evidence type="ECO:0000256" key="14">
    <source>
        <dbReference type="ARBA" id="ARBA00031787"/>
    </source>
</evidence>
<dbReference type="CDD" id="cd00610">
    <property type="entry name" value="OAT_like"/>
    <property type="match status" value="1"/>
</dbReference>
<dbReference type="PANTHER" id="PTHR11986:SF58">
    <property type="entry name" value="LEUCINE_METHIONINE RACEMASE"/>
    <property type="match status" value="1"/>
</dbReference>
<evidence type="ECO:0000256" key="10">
    <source>
        <dbReference type="ARBA" id="ARBA00022898"/>
    </source>
</evidence>
<reference evidence="18" key="2">
    <citation type="journal article" date="2021" name="PeerJ">
        <title>Extensive microbial diversity within the chicken gut microbiome revealed by metagenomics and culture.</title>
        <authorList>
            <person name="Gilroy R."/>
            <person name="Ravi A."/>
            <person name="Getino M."/>
            <person name="Pursley I."/>
            <person name="Horton D.L."/>
            <person name="Alikhan N.F."/>
            <person name="Baker D."/>
            <person name="Gharbi K."/>
            <person name="Hall N."/>
            <person name="Watson M."/>
            <person name="Adriaenssens E.M."/>
            <person name="Foster-Nyarko E."/>
            <person name="Jarju S."/>
            <person name="Secka A."/>
            <person name="Antonio M."/>
            <person name="Oren A."/>
            <person name="Chaudhuri R.R."/>
            <person name="La Ragione R."/>
            <person name="Hildebrand F."/>
            <person name="Pallen M.J."/>
        </authorList>
    </citation>
    <scope>NUCLEOTIDE SEQUENCE</scope>
    <source>
        <strain evidence="18">CHK149-3286</strain>
    </source>
</reference>
<dbReference type="SUPFAM" id="SSF53383">
    <property type="entry name" value="PLP-dependent transferases"/>
    <property type="match status" value="1"/>
</dbReference>
<evidence type="ECO:0000256" key="15">
    <source>
        <dbReference type="ARBA" id="ARBA00048021"/>
    </source>
</evidence>
<dbReference type="NCBIfam" id="NF005376">
    <property type="entry name" value="PRK06918.1"/>
    <property type="match status" value="1"/>
</dbReference>
<evidence type="ECO:0000313" key="19">
    <source>
        <dbReference type="EMBL" id="KYH13606.1"/>
    </source>
</evidence>
<dbReference type="EC" id="2.6.1.19" evidence="6"/>
<comment type="catalytic activity">
    <reaction evidence="1">
        <text>(S)-3-amino-2-methylpropanoate + 2-oxoglutarate = 2-methyl-3-oxopropanoate + L-glutamate</text>
        <dbReference type="Rhea" id="RHEA:13993"/>
        <dbReference type="ChEBI" id="CHEBI:16810"/>
        <dbReference type="ChEBI" id="CHEBI:29985"/>
        <dbReference type="ChEBI" id="CHEBI:57700"/>
        <dbReference type="ChEBI" id="CHEBI:58655"/>
        <dbReference type="EC" id="2.6.1.22"/>
    </reaction>
</comment>
<dbReference type="Proteomes" id="UP000706163">
    <property type="component" value="Unassembled WGS sequence"/>
</dbReference>
<name>A0A151A2N7_9STAP</name>
<evidence type="ECO:0000256" key="12">
    <source>
        <dbReference type="ARBA" id="ARBA00030204"/>
    </source>
</evidence>
<comment type="cofactor">
    <cofactor evidence="2">
        <name>pyridoxal 5'-phosphate</name>
        <dbReference type="ChEBI" id="CHEBI:597326"/>
    </cofactor>
</comment>
<dbReference type="PIRSF" id="PIRSF000521">
    <property type="entry name" value="Transaminase_4ab_Lys_Orn"/>
    <property type="match status" value="1"/>
</dbReference>
<dbReference type="GO" id="GO:0034386">
    <property type="term" value="F:4-aminobutyrate:2-oxoglutarate transaminase activity"/>
    <property type="evidence" value="ECO:0007669"/>
    <property type="project" value="UniProtKB-EC"/>
</dbReference>
<evidence type="ECO:0000256" key="9">
    <source>
        <dbReference type="ARBA" id="ARBA00022679"/>
    </source>
</evidence>
<dbReference type="NCBIfam" id="TIGR00700">
    <property type="entry name" value="GABAtrnsam"/>
    <property type="match status" value="1"/>
</dbReference>
<gene>
    <name evidence="18" type="primary">gabT</name>
    <name evidence="19" type="ORF">A0131_02120</name>
    <name evidence="18" type="ORF">K8V85_00230</name>
</gene>
<dbReference type="InterPro" id="IPR050103">
    <property type="entry name" value="Class-III_PLP-dep_AT"/>
</dbReference>
<proteinExistence type="inferred from homology"/>
<evidence type="ECO:0000256" key="17">
    <source>
        <dbReference type="RuleBase" id="RU003560"/>
    </source>
</evidence>
<dbReference type="GO" id="GO:0047298">
    <property type="term" value="F:(S)-3-amino-2-methylpropionate transaminase activity"/>
    <property type="evidence" value="ECO:0007669"/>
    <property type="project" value="UniProtKB-EC"/>
</dbReference>
<evidence type="ECO:0000313" key="20">
    <source>
        <dbReference type="Proteomes" id="UP000075418"/>
    </source>
</evidence>
<dbReference type="InterPro" id="IPR015422">
    <property type="entry name" value="PyrdxlP-dep_Trfase_small"/>
</dbReference>
<comment type="catalytic activity">
    <reaction evidence="15">
        <text>4-aminobutanoate + 2-oxoglutarate = succinate semialdehyde + L-glutamate</text>
        <dbReference type="Rhea" id="RHEA:23352"/>
        <dbReference type="ChEBI" id="CHEBI:16810"/>
        <dbReference type="ChEBI" id="CHEBI:29985"/>
        <dbReference type="ChEBI" id="CHEBI:57706"/>
        <dbReference type="ChEBI" id="CHEBI:59888"/>
        <dbReference type="EC" id="2.6.1.19"/>
    </reaction>
</comment>
<protein>
    <recommendedName>
        <fullName evidence="13">(S)-3-amino-2-methylpropionate transaminase</fullName>
        <ecNumber evidence="6">2.6.1.19</ecNumber>
        <ecNumber evidence="5">2.6.1.22</ecNumber>
    </recommendedName>
    <alternativeName>
        <fullName evidence="14">GABA aminotransferase</fullName>
    </alternativeName>
    <alternativeName>
        <fullName evidence="12">Gamma-amino-N-butyrate transaminase</fullName>
    </alternativeName>
    <alternativeName>
        <fullName evidence="16">Glutamate:succinic semialdehyde transaminase</fullName>
    </alternativeName>
    <alternativeName>
        <fullName evidence="11">L-AIBAT</fullName>
    </alternativeName>
</protein>
<dbReference type="InterPro" id="IPR015424">
    <property type="entry name" value="PyrdxlP-dep_Trfase"/>
</dbReference>
<evidence type="ECO:0000256" key="6">
    <source>
        <dbReference type="ARBA" id="ARBA00012912"/>
    </source>
</evidence>
<reference evidence="19 20" key="1">
    <citation type="submission" date="2016-02" db="EMBL/GenBank/DDBJ databases">
        <title>Draft genome sequence of hydrocarbon degrading Staphylococcus saprophyticus Strain CNV2, isolated from crude-oil contaminated soil from Noonmati Oil Refinery, Guwahati, Assam, India.</title>
        <authorList>
            <person name="Mukherjee A."/>
            <person name="Chettri B."/>
            <person name="Langpoklakpam J."/>
            <person name="Singh A.K."/>
            <person name="Chattopadhyay D.J."/>
        </authorList>
    </citation>
    <scope>NUCLEOTIDE SEQUENCE [LARGE SCALE GENOMIC DNA]</scope>
    <source>
        <strain evidence="19 20">CNV2</strain>
    </source>
</reference>
<dbReference type="GO" id="GO:0030170">
    <property type="term" value="F:pyridoxal phosphate binding"/>
    <property type="evidence" value="ECO:0007669"/>
    <property type="project" value="InterPro"/>
</dbReference>
<evidence type="ECO:0000256" key="3">
    <source>
        <dbReference type="ARBA" id="ARBA00005176"/>
    </source>
</evidence>
<dbReference type="PANTHER" id="PTHR11986">
    <property type="entry name" value="AMINOTRANSFERASE CLASS III"/>
    <property type="match status" value="1"/>
</dbReference>
<keyword evidence="10 17" id="KW-0663">Pyridoxal phosphate</keyword>
<dbReference type="EMBL" id="DYVT01000004">
    <property type="protein sequence ID" value="HJF66714.1"/>
    <property type="molecule type" value="Genomic_DNA"/>
</dbReference>
<dbReference type="Gene3D" id="3.40.640.10">
    <property type="entry name" value="Type I PLP-dependent aspartate aminotransferase-like (Major domain)"/>
    <property type="match status" value="1"/>
</dbReference>